<dbReference type="EMBL" id="BPLR01017460">
    <property type="protein sequence ID" value="GIY91785.1"/>
    <property type="molecule type" value="Genomic_DNA"/>
</dbReference>
<proteinExistence type="predicted"/>
<evidence type="ECO:0000313" key="1">
    <source>
        <dbReference type="EMBL" id="GIY91785.1"/>
    </source>
</evidence>
<evidence type="ECO:0000313" key="2">
    <source>
        <dbReference type="Proteomes" id="UP001054945"/>
    </source>
</evidence>
<sequence>MSTQISPKALVYDQGGRNKFRFIASPLSGQLLIMDHGLLQVAMMKNAKLFLCLPTFAIKFQISAIIEIDERSHHFCYYKRSPLPEIGLIF</sequence>
<dbReference type="Proteomes" id="UP001054945">
    <property type="component" value="Unassembled WGS sequence"/>
</dbReference>
<gene>
    <name evidence="1" type="ORF">CEXT_796781</name>
</gene>
<reference evidence="1 2" key="1">
    <citation type="submission" date="2021-06" db="EMBL/GenBank/DDBJ databases">
        <title>Caerostris extrusa draft genome.</title>
        <authorList>
            <person name="Kono N."/>
            <person name="Arakawa K."/>
        </authorList>
    </citation>
    <scope>NUCLEOTIDE SEQUENCE [LARGE SCALE GENOMIC DNA]</scope>
</reference>
<keyword evidence="2" id="KW-1185">Reference proteome</keyword>
<accession>A0AAV4XCT3</accession>
<comment type="caution">
    <text evidence="1">The sequence shown here is derived from an EMBL/GenBank/DDBJ whole genome shotgun (WGS) entry which is preliminary data.</text>
</comment>
<dbReference type="AlphaFoldDB" id="A0AAV4XCT3"/>
<name>A0AAV4XCT3_CAEEX</name>
<protein>
    <submittedName>
        <fullName evidence="1">Uncharacterized protein</fullName>
    </submittedName>
</protein>
<organism evidence="1 2">
    <name type="scientific">Caerostris extrusa</name>
    <name type="common">Bark spider</name>
    <name type="synonym">Caerostris bankana</name>
    <dbReference type="NCBI Taxonomy" id="172846"/>
    <lineage>
        <taxon>Eukaryota</taxon>
        <taxon>Metazoa</taxon>
        <taxon>Ecdysozoa</taxon>
        <taxon>Arthropoda</taxon>
        <taxon>Chelicerata</taxon>
        <taxon>Arachnida</taxon>
        <taxon>Araneae</taxon>
        <taxon>Araneomorphae</taxon>
        <taxon>Entelegynae</taxon>
        <taxon>Araneoidea</taxon>
        <taxon>Araneidae</taxon>
        <taxon>Caerostris</taxon>
    </lineage>
</organism>